<reference evidence="1 2" key="1">
    <citation type="submission" date="2019-07" db="EMBL/GenBank/DDBJ databases">
        <title>Cryptosporangium phraense sp. nov., isolated from plant litter.</title>
        <authorList>
            <person name="Suriyachadkun C."/>
        </authorList>
    </citation>
    <scope>NUCLEOTIDE SEQUENCE [LARGE SCALE GENOMIC DNA]</scope>
    <source>
        <strain evidence="1 2">A-T 5661</strain>
    </source>
</reference>
<dbReference type="Pfam" id="PF00300">
    <property type="entry name" value="His_Phos_1"/>
    <property type="match status" value="1"/>
</dbReference>
<dbReference type="InterPro" id="IPR013078">
    <property type="entry name" value="His_Pase_superF_clade-1"/>
</dbReference>
<evidence type="ECO:0000313" key="1">
    <source>
        <dbReference type="EMBL" id="TQS40857.1"/>
    </source>
</evidence>
<dbReference type="InterPro" id="IPR029033">
    <property type="entry name" value="His_PPase_superfam"/>
</dbReference>
<proteinExistence type="predicted"/>
<dbReference type="Proteomes" id="UP000317982">
    <property type="component" value="Unassembled WGS sequence"/>
</dbReference>
<protein>
    <submittedName>
        <fullName evidence="1">Histidine phosphatase family protein</fullName>
    </submittedName>
</protein>
<name>A0A545AHQ7_9ACTN</name>
<dbReference type="EMBL" id="VIRS01000033">
    <property type="protein sequence ID" value="TQS40857.1"/>
    <property type="molecule type" value="Genomic_DNA"/>
</dbReference>
<dbReference type="SMART" id="SM00855">
    <property type="entry name" value="PGAM"/>
    <property type="match status" value="1"/>
</dbReference>
<organism evidence="1 2">
    <name type="scientific">Cryptosporangium phraense</name>
    <dbReference type="NCBI Taxonomy" id="2593070"/>
    <lineage>
        <taxon>Bacteria</taxon>
        <taxon>Bacillati</taxon>
        <taxon>Actinomycetota</taxon>
        <taxon>Actinomycetes</taxon>
        <taxon>Cryptosporangiales</taxon>
        <taxon>Cryptosporangiaceae</taxon>
        <taxon>Cryptosporangium</taxon>
    </lineage>
</organism>
<gene>
    <name evidence="1" type="ORF">FL583_32775</name>
</gene>
<evidence type="ECO:0000313" key="2">
    <source>
        <dbReference type="Proteomes" id="UP000317982"/>
    </source>
</evidence>
<dbReference type="Gene3D" id="3.40.50.1240">
    <property type="entry name" value="Phosphoglycerate mutase-like"/>
    <property type="match status" value="1"/>
</dbReference>
<dbReference type="RefSeq" id="WP_142708755.1">
    <property type="nucleotide sequence ID" value="NZ_VIRS01000033.1"/>
</dbReference>
<dbReference type="InParanoid" id="A0A545AHQ7"/>
<keyword evidence="2" id="KW-1185">Reference proteome</keyword>
<dbReference type="SUPFAM" id="SSF53254">
    <property type="entry name" value="Phosphoglycerate mutase-like"/>
    <property type="match status" value="1"/>
</dbReference>
<dbReference type="OrthoDB" id="7502553at2"/>
<sequence length="203" mass="21567">MTAESRPDGVRLTLLTHPATDALATTAFPQDEPLLPAGVRAARDAAGRLAGFRSAAWRCGPALRCRQTVAALGGTGVTIDDGLDECDFGHWRGRTLDELAAADPSGLEAWLTDPDAAPHGGESVRDLLYRATKWLDEVGTGPVRTVAVTHASIVKAVLVVALNAPPSAFWRLDVAPLTRTDLSGRPGAWTVRRTAERLRSDAE</sequence>
<accession>A0A545AHQ7</accession>
<comment type="caution">
    <text evidence="1">The sequence shown here is derived from an EMBL/GenBank/DDBJ whole genome shotgun (WGS) entry which is preliminary data.</text>
</comment>
<dbReference type="AlphaFoldDB" id="A0A545AHQ7"/>